<dbReference type="GeneTree" id="ENSGT00390000015813"/>
<dbReference type="Ensembl" id="ENSPSNT00000002593.1">
    <property type="protein sequence ID" value="ENSPSNP00000002233.1"/>
    <property type="gene ID" value="ENSPSNG00000001737.1"/>
</dbReference>
<name>A0A8C9DXB2_PHOSS</name>
<dbReference type="GO" id="GO:0099128">
    <property type="term" value="C:mitochondrial [2Fe-2S] assembly complex"/>
    <property type="evidence" value="ECO:0007669"/>
    <property type="project" value="Ensembl"/>
</dbReference>
<dbReference type="SUPFAM" id="SSF82649">
    <property type="entry name" value="SufE/NifU"/>
    <property type="match status" value="1"/>
</dbReference>
<feature type="domain" description="NIF system FeS cluster assembly NifU N-terminal" evidence="1">
    <location>
        <begin position="45"/>
        <end position="153"/>
    </location>
</feature>
<proteinExistence type="predicted"/>
<dbReference type="GO" id="GO:0051536">
    <property type="term" value="F:iron-sulfur cluster binding"/>
    <property type="evidence" value="ECO:0007669"/>
    <property type="project" value="InterPro"/>
</dbReference>
<dbReference type="GO" id="GO:0044572">
    <property type="term" value="P:[4Fe-4S] cluster assembly"/>
    <property type="evidence" value="ECO:0007669"/>
    <property type="project" value="Ensembl"/>
</dbReference>
<dbReference type="GO" id="GO:0042803">
    <property type="term" value="F:protein homodimerization activity"/>
    <property type="evidence" value="ECO:0007669"/>
    <property type="project" value="Ensembl"/>
</dbReference>
<dbReference type="GO" id="GO:0044571">
    <property type="term" value="P:[2Fe-2S] cluster assembly"/>
    <property type="evidence" value="ECO:0007669"/>
    <property type="project" value="Ensembl"/>
</dbReference>
<evidence type="ECO:0000313" key="2">
    <source>
        <dbReference type="Ensembl" id="ENSPSNP00000002233.1"/>
    </source>
</evidence>
<dbReference type="Proteomes" id="UP000694554">
    <property type="component" value="Chromosome 1"/>
</dbReference>
<accession>A0A8C9DXB2</accession>
<dbReference type="GO" id="GO:0008270">
    <property type="term" value="F:zinc ion binding"/>
    <property type="evidence" value="ECO:0007669"/>
    <property type="project" value="Ensembl"/>
</dbReference>
<dbReference type="CDD" id="cd06664">
    <property type="entry name" value="IscU_like"/>
    <property type="match status" value="1"/>
</dbReference>
<dbReference type="Pfam" id="PF01592">
    <property type="entry name" value="NifU_N"/>
    <property type="match status" value="1"/>
</dbReference>
<protein>
    <submittedName>
        <fullName evidence="2">Iron-sulfur cluster assembly enzyme</fullName>
    </submittedName>
</protein>
<reference evidence="2" key="2">
    <citation type="submission" date="2025-08" db="UniProtKB">
        <authorList>
            <consortium name="Ensembl"/>
        </authorList>
    </citation>
    <scope>IDENTIFICATION</scope>
</reference>
<dbReference type="GO" id="GO:1904439">
    <property type="term" value="P:negative regulation of iron ion import across plasma membrane"/>
    <property type="evidence" value="ECO:0007669"/>
    <property type="project" value="Ensembl"/>
</dbReference>
<gene>
    <name evidence="2" type="primary">ISCU</name>
</gene>
<dbReference type="GO" id="GO:0140132">
    <property type="term" value="F:iron-sulfur cluster chaperone activity"/>
    <property type="evidence" value="ECO:0007669"/>
    <property type="project" value="Ensembl"/>
</dbReference>
<reference evidence="2" key="1">
    <citation type="submission" date="2019-08" db="EMBL/GenBank/DDBJ databases">
        <title>Phocoena sinus (Vaquita) genome, mPhoSin1, primary haplotype.</title>
        <authorList>
            <person name="Morin P."/>
            <person name="Mountcastle J."/>
            <person name="Fungtammasan C."/>
            <person name="Rhie A."/>
            <person name="Rojas-Bracho L."/>
            <person name="Smith C.R."/>
            <person name="Taylor B.L."/>
            <person name="Gulland F.M.D."/>
            <person name="Musser W."/>
            <person name="Houck M."/>
            <person name="Haase B."/>
            <person name="Paez S."/>
            <person name="Howe K."/>
            <person name="Torrance J."/>
            <person name="Formenti G."/>
            <person name="Phillippy A."/>
            <person name="Ryder O."/>
            <person name="Jarvis E.D."/>
            <person name="Fedrigo O."/>
        </authorList>
    </citation>
    <scope>NUCLEOTIDE SEQUENCE [LARGE SCALE GENOMIC DNA]</scope>
</reference>
<sequence>MKSIHNHLLSLEHSFLPLHKPGSLQLENPFTPRLPTHPSALARLYHKKVVDHYENPPKVGFLNKTSKNVGTRLIQEDEKRKMVNGRFKTLGCGSAIASSLSASKWVKGKTVEEATTIKNTGGGEVCLPPVKLYCSMIAKDAIKVTLADYKLKQEPKKGEAEKK</sequence>
<dbReference type="GO" id="GO:0060090">
    <property type="term" value="F:molecular adaptor activity"/>
    <property type="evidence" value="ECO:0007669"/>
    <property type="project" value="Ensembl"/>
</dbReference>
<reference evidence="2" key="3">
    <citation type="submission" date="2025-09" db="UniProtKB">
        <authorList>
            <consortium name="Ensembl"/>
        </authorList>
    </citation>
    <scope>IDENTIFICATION</scope>
</reference>
<dbReference type="GO" id="GO:0006879">
    <property type="term" value="P:intracellular iron ion homeostasis"/>
    <property type="evidence" value="ECO:0007669"/>
    <property type="project" value="Ensembl"/>
</dbReference>
<dbReference type="AlphaFoldDB" id="A0A8C9DXB2"/>
<dbReference type="FunFam" id="3.90.1010.10:FF:000013">
    <property type="entry name" value="Iron-sulfur cluster assembly enzyme ISCU, mitochondrial"/>
    <property type="match status" value="1"/>
</dbReference>
<organism evidence="2 3">
    <name type="scientific">Phocoena sinus</name>
    <name type="common">Vaquita</name>
    <dbReference type="NCBI Taxonomy" id="42100"/>
    <lineage>
        <taxon>Eukaryota</taxon>
        <taxon>Metazoa</taxon>
        <taxon>Chordata</taxon>
        <taxon>Craniata</taxon>
        <taxon>Vertebrata</taxon>
        <taxon>Euteleostomi</taxon>
        <taxon>Mammalia</taxon>
        <taxon>Eutheria</taxon>
        <taxon>Laurasiatheria</taxon>
        <taxon>Artiodactyla</taxon>
        <taxon>Whippomorpha</taxon>
        <taxon>Cetacea</taxon>
        <taxon>Odontoceti</taxon>
        <taxon>Phocoenidae</taxon>
        <taxon>Phocoena</taxon>
    </lineage>
</organism>
<keyword evidence="3" id="KW-1185">Reference proteome</keyword>
<evidence type="ECO:0000259" key="1">
    <source>
        <dbReference type="Pfam" id="PF01592"/>
    </source>
</evidence>
<dbReference type="GO" id="GO:1902958">
    <property type="term" value="P:positive regulation of mitochondrial electron transport, NADH to ubiquinone"/>
    <property type="evidence" value="ECO:0007669"/>
    <property type="project" value="Ensembl"/>
</dbReference>
<dbReference type="GO" id="GO:0008198">
    <property type="term" value="F:ferrous iron binding"/>
    <property type="evidence" value="ECO:0007669"/>
    <property type="project" value="Ensembl"/>
</dbReference>
<dbReference type="Gene3D" id="3.90.1010.10">
    <property type="match status" value="1"/>
</dbReference>
<dbReference type="InterPro" id="IPR002871">
    <property type="entry name" value="NIF_FeS_clus_asmbl_NifU_N"/>
</dbReference>
<evidence type="ECO:0000313" key="3">
    <source>
        <dbReference type="Proteomes" id="UP000694554"/>
    </source>
</evidence>
<dbReference type="PANTHER" id="PTHR10093">
    <property type="entry name" value="IRON-SULFUR CLUSTER ASSEMBLY ENZYME NIFU HOMOLOG"/>
    <property type="match status" value="1"/>
</dbReference>